<dbReference type="Proteomes" id="UP001221898">
    <property type="component" value="Unassembled WGS sequence"/>
</dbReference>
<feature type="compositionally biased region" description="Basic and acidic residues" evidence="1">
    <location>
        <begin position="30"/>
        <end position="48"/>
    </location>
</feature>
<evidence type="ECO:0000313" key="3">
    <source>
        <dbReference type="Proteomes" id="UP001221898"/>
    </source>
</evidence>
<organism evidence="2 3">
    <name type="scientific">Aldrovandia affinis</name>
    <dbReference type="NCBI Taxonomy" id="143900"/>
    <lineage>
        <taxon>Eukaryota</taxon>
        <taxon>Metazoa</taxon>
        <taxon>Chordata</taxon>
        <taxon>Craniata</taxon>
        <taxon>Vertebrata</taxon>
        <taxon>Euteleostomi</taxon>
        <taxon>Actinopterygii</taxon>
        <taxon>Neopterygii</taxon>
        <taxon>Teleostei</taxon>
        <taxon>Notacanthiformes</taxon>
        <taxon>Halosauridae</taxon>
        <taxon>Aldrovandia</taxon>
    </lineage>
</organism>
<dbReference type="EMBL" id="JAINUG010000018">
    <property type="protein sequence ID" value="KAJ8412697.1"/>
    <property type="molecule type" value="Genomic_DNA"/>
</dbReference>
<evidence type="ECO:0000313" key="2">
    <source>
        <dbReference type="EMBL" id="KAJ8412697.1"/>
    </source>
</evidence>
<evidence type="ECO:0000256" key="1">
    <source>
        <dbReference type="SAM" id="MobiDB-lite"/>
    </source>
</evidence>
<reference evidence="2" key="1">
    <citation type="journal article" date="2023" name="Science">
        <title>Genome structures resolve the early diversification of teleost fishes.</title>
        <authorList>
            <person name="Parey E."/>
            <person name="Louis A."/>
            <person name="Montfort J."/>
            <person name="Bouchez O."/>
            <person name="Roques C."/>
            <person name="Iampietro C."/>
            <person name="Lluch J."/>
            <person name="Castinel A."/>
            <person name="Donnadieu C."/>
            <person name="Desvignes T."/>
            <person name="Floi Bucao C."/>
            <person name="Jouanno E."/>
            <person name="Wen M."/>
            <person name="Mejri S."/>
            <person name="Dirks R."/>
            <person name="Jansen H."/>
            <person name="Henkel C."/>
            <person name="Chen W.J."/>
            <person name="Zahm M."/>
            <person name="Cabau C."/>
            <person name="Klopp C."/>
            <person name="Thompson A.W."/>
            <person name="Robinson-Rechavi M."/>
            <person name="Braasch I."/>
            <person name="Lecointre G."/>
            <person name="Bobe J."/>
            <person name="Postlethwait J.H."/>
            <person name="Berthelot C."/>
            <person name="Roest Crollius H."/>
            <person name="Guiguen Y."/>
        </authorList>
    </citation>
    <scope>NUCLEOTIDE SEQUENCE</scope>
    <source>
        <strain evidence="2">NC1722</strain>
    </source>
</reference>
<proteinExistence type="predicted"/>
<protein>
    <submittedName>
        <fullName evidence="2">Uncharacterized protein</fullName>
    </submittedName>
</protein>
<accession>A0AAD7T1I2</accession>
<sequence length="124" mass="13839">MRRCGVDPAEVESTHESEDEEYDDTTDLYHNTDGDHGRGMGPDGRETTDQWEIHSCTVSFYEDLYQAEQCNETVAAKLLHDLPQLSEMEVHGLDLSLSFEELMVAGQPGRAPGLDELTAAFYGL</sequence>
<feature type="region of interest" description="Disordered" evidence="1">
    <location>
        <begin position="1"/>
        <end position="48"/>
    </location>
</feature>
<feature type="compositionally biased region" description="Acidic residues" evidence="1">
    <location>
        <begin position="17"/>
        <end position="26"/>
    </location>
</feature>
<dbReference type="AlphaFoldDB" id="A0AAD7T1I2"/>
<keyword evidence="3" id="KW-1185">Reference proteome</keyword>
<name>A0AAD7T1I2_9TELE</name>
<gene>
    <name evidence="2" type="ORF">AAFF_G00116480</name>
</gene>
<comment type="caution">
    <text evidence="2">The sequence shown here is derived from an EMBL/GenBank/DDBJ whole genome shotgun (WGS) entry which is preliminary data.</text>
</comment>